<dbReference type="InterPro" id="IPR036322">
    <property type="entry name" value="WD40_repeat_dom_sf"/>
</dbReference>
<dbReference type="Proteomes" id="UP001530293">
    <property type="component" value="Unassembled WGS sequence"/>
</dbReference>
<sequence length="529" mass="59219">MASNDVDHKNDVVPSSSRGHSYNDNPLHKVPQPPQKYKLRCAVKENHQHPIYCVAFSRHIHRHNEGGIDNLNSAVFATCGGNYSTIYEIDNSGNIDGESPLTIRQVYRDVDPDEVFYTCAFGGRGVVGSPVGFSTAGGDTTDNRDRDMHGSISFGHELHKEKQQYNSMNGVKRLKVDDAARPCGKLDNENASKSQSTFHLPFSASQTGPPLLCLAGTRGIIKVIDTYRRSLYMTLSGHGNDITDLKFSPTNEWLLLSSSKDESVRLWNLQRGVNVAVFSGDYGHRGQVLSVSWHMSGSKIATCAMDNTVKLWRIFSDSNKQEGGEGDSKCGPIETAVRKSFTVVPDSWSGNNQACQKFKTIFHQFPYFSTDEAHTNYVDCVQFVGDLILSKSVSNKVVLWKPLFNDKESEQIIHVKHRVPSSILFLREFTLDHCGSWYVRFESPPPYHQILALGNQKGVVKIWRLGENGDDDSGCNPNQKHYCKLKTSEYFNGGHYDQSTVRMVAFNPHGLNLVAVKDDSTVWVWDPEF</sequence>
<feature type="compositionally biased region" description="Basic and acidic residues" evidence="7">
    <location>
        <begin position="1"/>
        <end position="11"/>
    </location>
</feature>
<evidence type="ECO:0000313" key="9">
    <source>
        <dbReference type="Proteomes" id="UP001530293"/>
    </source>
</evidence>
<evidence type="ECO:0000256" key="6">
    <source>
        <dbReference type="PROSITE-ProRule" id="PRU00221"/>
    </source>
</evidence>
<dbReference type="InterPro" id="IPR051243">
    <property type="entry name" value="PcG_WD-repeat"/>
</dbReference>
<evidence type="ECO:0000256" key="3">
    <source>
        <dbReference type="ARBA" id="ARBA00022737"/>
    </source>
</evidence>
<evidence type="ECO:0000256" key="1">
    <source>
        <dbReference type="ARBA" id="ARBA00008075"/>
    </source>
</evidence>
<dbReference type="EMBL" id="JALLBG020000108">
    <property type="protein sequence ID" value="KAL3764294.1"/>
    <property type="molecule type" value="Genomic_DNA"/>
</dbReference>
<feature type="repeat" description="WD" evidence="6">
    <location>
        <begin position="281"/>
        <end position="322"/>
    </location>
</feature>
<evidence type="ECO:0000256" key="4">
    <source>
        <dbReference type="ARBA" id="ARBA00023015"/>
    </source>
</evidence>
<dbReference type="PROSITE" id="PS00678">
    <property type="entry name" value="WD_REPEATS_1"/>
    <property type="match status" value="1"/>
</dbReference>
<evidence type="ECO:0000256" key="2">
    <source>
        <dbReference type="ARBA" id="ARBA00022574"/>
    </source>
</evidence>
<dbReference type="Pfam" id="PF00400">
    <property type="entry name" value="WD40"/>
    <property type="match status" value="3"/>
</dbReference>
<evidence type="ECO:0000256" key="5">
    <source>
        <dbReference type="ARBA" id="ARBA00023163"/>
    </source>
</evidence>
<feature type="region of interest" description="Disordered" evidence="7">
    <location>
        <begin position="1"/>
        <end position="33"/>
    </location>
</feature>
<dbReference type="PROSITE" id="PS50294">
    <property type="entry name" value="WD_REPEATS_REGION"/>
    <property type="match status" value="3"/>
</dbReference>
<name>A0ABD3MN05_9STRA</name>
<dbReference type="InterPro" id="IPR015943">
    <property type="entry name" value="WD40/YVTN_repeat-like_dom_sf"/>
</dbReference>
<gene>
    <name evidence="8" type="ORF">ACHAWU_004106</name>
</gene>
<comment type="caution">
    <text evidence="8">The sequence shown here is derived from an EMBL/GenBank/DDBJ whole genome shotgun (WGS) entry which is preliminary data.</text>
</comment>
<feature type="repeat" description="WD" evidence="6">
    <location>
        <begin position="494"/>
        <end position="529"/>
    </location>
</feature>
<dbReference type="InterPro" id="IPR019775">
    <property type="entry name" value="WD40_repeat_CS"/>
</dbReference>
<feature type="repeat" description="WD" evidence="6">
    <location>
        <begin position="235"/>
        <end position="277"/>
    </location>
</feature>
<comment type="similarity">
    <text evidence="1">Belongs to the WD repeat ESC family.</text>
</comment>
<keyword evidence="5" id="KW-0804">Transcription</keyword>
<accession>A0ABD3MN05</accession>
<dbReference type="PANTHER" id="PTHR10253">
    <property type="entry name" value="POLYCOMB PROTEIN"/>
    <property type="match status" value="1"/>
</dbReference>
<keyword evidence="2 6" id="KW-0853">WD repeat</keyword>
<dbReference type="PROSITE" id="PS50082">
    <property type="entry name" value="WD_REPEATS_2"/>
    <property type="match status" value="3"/>
</dbReference>
<proteinExistence type="inferred from homology"/>
<keyword evidence="4" id="KW-0805">Transcription regulation</keyword>
<keyword evidence="9" id="KW-1185">Reference proteome</keyword>
<dbReference type="Gene3D" id="2.130.10.10">
    <property type="entry name" value="YVTN repeat-like/Quinoprotein amine dehydrogenase"/>
    <property type="match status" value="1"/>
</dbReference>
<protein>
    <submittedName>
        <fullName evidence="8">Uncharacterized protein</fullName>
    </submittedName>
</protein>
<dbReference type="InterPro" id="IPR001680">
    <property type="entry name" value="WD40_rpt"/>
</dbReference>
<organism evidence="8 9">
    <name type="scientific">Discostella pseudostelligera</name>
    <dbReference type="NCBI Taxonomy" id="259834"/>
    <lineage>
        <taxon>Eukaryota</taxon>
        <taxon>Sar</taxon>
        <taxon>Stramenopiles</taxon>
        <taxon>Ochrophyta</taxon>
        <taxon>Bacillariophyta</taxon>
        <taxon>Coscinodiscophyceae</taxon>
        <taxon>Thalassiosirophycidae</taxon>
        <taxon>Stephanodiscales</taxon>
        <taxon>Stephanodiscaceae</taxon>
        <taxon>Discostella</taxon>
    </lineage>
</organism>
<dbReference type="SUPFAM" id="SSF50978">
    <property type="entry name" value="WD40 repeat-like"/>
    <property type="match status" value="1"/>
</dbReference>
<feature type="compositionally biased region" description="Polar residues" evidence="7">
    <location>
        <begin position="13"/>
        <end position="24"/>
    </location>
</feature>
<reference evidence="8 9" key="1">
    <citation type="submission" date="2024-10" db="EMBL/GenBank/DDBJ databases">
        <title>Updated reference genomes for cyclostephanoid diatoms.</title>
        <authorList>
            <person name="Roberts W.R."/>
            <person name="Alverson A.J."/>
        </authorList>
    </citation>
    <scope>NUCLEOTIDE SEQUENCE [LARGE SCALE GENOMIC DNA]</scope>
    <source>
        <strain evidence="8 9">AJA232-27</strain>
    </source>
</reference>
<keyword evidence="3" id="KW-0677">Repeat</keyword>
<evidence type="ECO:0000256" key="7">
    <source>
        <dbReference type="SAM" id="MobiDB-lite"/>
    </source>
</evidence>
<dbReference type="SMART" id="SM00320">
    <property type="entry name" value="WD40"/>
    <property type="match status" value="5"/>
</dbReference>
<dbReference type="AlphaFoldDB" id="A0ABD3MN05"/>
<dbReference type="PRINTS" id="PR00320">
    <property type="entry name" value="GPROTEINBRPT"/>
</dbReference>
<dbReference type="InterPro" id="IPR020472">
    <property type="entry name" value="WD40_PAC1"/>
</dbReference>
<evidence type="ECO:0000313" key="8">
    <source>
        <dbReference type="EMBL" id="KAL3764294.1"/>
    </source>
</evidence>